<dbReference type="AlphaFoldDB" id="A0AAP0RT18"/>
<evidence type="ECO:0000313" key="2">
    <source>
        <dbReference type="EMBL" id="KAK9284388.1"/>
    </source>
</evidence>
<reference evidence="2 3" key="1">
    <citation type="journal article" date="2024" name="Plant J.">
        <title>Genome sequences and population genomics reveal climatic adaptation and genomic divergence between two closely related sweetgum species.</title>
        <authorList>
            <person name="Xu W.Q."/>
            <person name="Ren C.Q."/>
            <person name="Zhang X.Y."/>
            <person name="Comes H.P."/>
            <person name="Liu X.H."/>
            <person name="Li Y.G."/>
            <person name="Kettle C.J."/>
            <person name="Jalonen R."/>
            <person name="Gaisberger H."/>
            <person name="Ma Y.Z."/>
            <person name="Qiu Y.X."/>
        </authorList>
    </citation>
    <scope>NUCLEOTIDE SEQUENCE [LARGE SCALE GENOMIC DNA]</scope>
    <source>
        <strain evidence="2">Hangzhou</strain>
    </source>
</reference>
<evidence type="ECO:0000256" key="1">
    <source>
        <dbReference type="SAM" id="MobiDB-lite"/>
    </source>
</evidence>
<protein>
    <submittedName>
        <fullName evidence="2">Uncharacterized protein</fullName>
    </submittedName>
</protein>
<dbReference type="EMBL" id="JBBPBK010000005">
    <property type="protein sequence ID" value="KAK9284388.1"/>
    <property type="molecule type" value="Genomic_DNA"/>
</dbReference>
<evidence type="ECO:0000313" key="3">
    <source>
        <dbReference type="Proteomes" id="UP001415857"/>
    </source>
</evidence>
<gene>
    <name evidence="2" type="ORF">L1049_023559</name>
</gene>
<name>A0AAP0RT18_LIQFO</name>
<proteinExistence type="predicted"/>
<feature type="region of interest" description="Disordered" evidence="1">
    <location>
        <begin position="66"/>
        <end position="115"/>
    </location>
</feature>
<sequence length="141" mass="15802">MQASRQYRSSGMSKRLYYQPVQGVETFCLPQFQTLDHQLCYDDSNQGTHFSIQTSRGRKYCTLESSSGTGSYKVYDSPSTVSFSPNGSPLSQQESSYPPDLHHSPDNTYGSPMSVSCITEDLNDLRHKLRELESVMLGPDS</sequence>
<accession>A0AAP0RT18</accession>
<feature type="compositionally biased region" description="Polar residues" evidence="1">
    <location>
        <begin position="106"/>
        <end position="115"/>
    </location>
</feature>
<organism evidence="2 3">
    <name type="scientific">Liquidambar formosana</name>
    <name type="common">Formosan gum</name>
    <dbReference type="NCBI Taxonomy" id="63359"/>
    <lineage>
        <taxon>Eukaryota</taxon>
        <taxon>Viridiplantae</taxon>
        <taxon>Streptophyta</taxon>
        <taxon>Embryophyta</taxon>
        <taxon>Tracheophyta</taxon>
        <taxon>Spermatophyta</taxon>
        <taxon>Magnoliopsida</taxon>
        <taxon>eudicotyledons</taxon>
        <taxon>Gunneridae</taxon>
        <taxon>Pentapetalae</taxon>
        <taxon>Saxifragales</taxon>
        <taxon>Altingiaceae</taxon>
        <taxon>Liquidambar</taxon>
    </lineage>
</organism>
<feature type="compositionally biased region" description="Polar residues" evidence="1">
    <location>
        <begin position="77"/>
        <end position="96"/>
    </location>
</feature>
<dbReference type="Proteomes" id="UP001415857">
    <property type="component" value="Unassembled WGS sequence"/>
</dbReference>
<comment type="caution">
    <text evidence="2">The sequence shown here is derived from an EMBL/GenBank/DDBJ whole genome shotgun (WGS) entry which is preliminary data.</text>
</comment>
<keyword evidence="3" id="KW-1185">Reference proteome</keyword>